<evidence type="ECO:0000313" key="2">
    <source>
        <dbReference type="Proteomes" id="UP000001951"/>
    </source>
</evidence>
<dbReference type="AlphaFoldDB" id="Q1RKG0"/>
<proteinExistence type="predicted"/>
<sequence length="149" mass="17362">MPKFAKIDIGIEHIELILCYTLTRIKQDDIIEVEKLLQSKLNPKKRENVMKSIAHHWMQQGREEEKAIMAKNMKSIAHHWIQQGKEEAKAEAKAEAVKLVNIKMQKEKVMMTKKMQEEKITMAKKMLKEGIPLESVIKITELSKADLER</sequence>
<dbReference type="Proteomes" id="UP000001951">
    <property type="component" value="Chromosome"/>
</dbReference>
<dbReference type="HOGENOM" id="CLU_1936512_0_0_5"/>
<dbReference type="RefSeq" id="WP_011476769.1">
    <property type="nucleotide sequence ID" value="NC_007940.1"/>
</dbReference>
<protein>
    <recommendedName>
        <fullName evidence="3">Transposase</fullName>
    </recommendedName>
</protein>
<reference evidence="1 2" key="1">
    <citation type="journal article" date="2006" name="PLoS Genet.">
        <title>Genome sequence of Rickettsia bellii illuminates the role of amoebae in gene exchanges between intracellular pathogens.</title>
        <authorList>
            <person name="Ogata H."/>
            <person name="La Scola B."/>
            <person name="Audic S."/>
            <person name="Renesto P."/>
            <person name="Blanc G."/>
            <person name="Robert C."/>
            <person name="Fournier P.-E."/>
            <person name="Claverie J.-M."/>
            <person name="Raoult D."/>
        </authorList>
    </citation>
    <scope>NUCLEOTIDE SEQUENCE [LARGE SCALE GENOMIC DNA]</scope>
    <source>
        <strain evidence="1 2">RML369-C</strain>
    </source>
</reference>
<gene>
    <name evidence="1" type="ordered locus">RBE_0073</name>
</gene>
<accession>Q1RKG0</accession>
<evidence type="ECO:0000313" key="1">
    <source>
        <dbReference type="EMBL" id="ABE04154.1"/>
    </source>
</evidence>
<name>Q1RKG0_RICBR</name>
<dbReference type="KEGG" id="rbe:RBE_0073"/>
<organism evidence="1 2">
    <name type="scientific">Rickettsia bellii (strain RML369-C)</name>
    <dbReference type="NCBI Taxonomy" id="336407"/>
    <lineage>
        <taxon>Bacteria</taxon>
        <taxon>Pseudomonadati</taxon>
        <taxon>Pseudomonadota</taxon>
        <taxon>Alphaproteobacteria</taxon>
        <taxon>Rickettsiales</taxon>
        <taxon>Rickettsiaceae</taxon>
        <taxon>Rickettsieae</taxon>
        <taxon>Rickettsia</taxon>
        <taxon>belli group</taxon>
    </lineage>
</organism>
<evidence type="ECO:0008006" key="3">
    <source>
        <dbReference type="Google" id="ProtNLM"/>
    </source>
</evidence>
<dbReference type="EMBL" id="CP000087">
    <property type="protein sequence ID" value="ABE04154.1"/>
    <property type="molecule type" value="Genomic_DNA"/>
</dbReference>